<dbReference type="PANTHER" id="PTHR13878:SF91">
    <property type="entry name" value="FAD BINDING DOMAIN PROTEIN (AFU_ORTHOLOGUE AFUA_6G12070)-RELATED"/>
    <property type="match status" value="1"/>
</dbReference>
<feature type="domain" description="FAD-binding PCMH-type" evidence="3">
    <location>
        <begin position="118"/>
        <end position="302"/>
    </location>
</feature>
<dbReference type="PROSITE" id="PS51387">
    <property type="entry name" value="FAD_PCMH"/>
    <property type="match status" value="1"/>
</dbReference>
<dbReference type="OrthoDB" id="9983560at2759"/>
<dbReference type="PANTHER" id="PTHR13878">
    <property type="entry name" value="GULONOLACTONE OXIDASE"/>
    <property type="match status" value="1"/>
</dbReference>
<dbReference type="AlphaFoldDB" id="A0A0J6F564"/>
<dbReference type="Pfam" id="PF08031">
    <property type="entry name" value="BBE"/>
    <property type="match status" value="1"/>
</dbReference>
<reference evidence="4 5" key="1">
    <citation type="submission" date="2007-06" db="EMBL/GenBank/DDBJ databases">
        <title>The Genome Sequence of Coccidioides posadasii RMSCC_3488.</title>
        <authorList>
            <consortium name="Coccidioides Genome Resources Consortium"/>
            <consortium name="The Broad Institute Genome Sequencing Platform"/>
            <person name="Henn M.R."/>
            <person name="Sykes S."/>
            <person name="Young S."/>
            <person name="Jaffe D."/>
            <person name="Berlin A."/>
            <person name="Alvarez P."/>
            <person name="Butler J."/>
            <person name="Gnerre S."/>
            <person name="Grabherr M."/>
            <person name="Mauceli E."/>
            <person name="Brockman W."/>
            <person name="Kodira C."/>
            <person name="Alvarado L."/>
            <person name="Zeng Q."/>
            <person name="Crawford M."/>
            <person name="Antoine C."/>
            <person name="Devon K."/>
            <person name="Galgiani J."/>
            <person name="Orsborn K."/>
            <person name="Lewis M.L."/>
            <person name="Nusbaum C."/>
            <person name="Galagan J."/>
            <person name="Birren B."/>
        </authorList>
    </citation>
    <scope>NUCLEOTIDE SEQUENCE [LARGE SCALE GENOMIC DNA]</scope>
    <source>
        <strain evidence="4 5">RMSCC 3488</strain>
    </source>
</reference>
<evidence type="ECO:0000256" key="2">
    <source>
        <dbReference type="ARBA" id="ARBA00023002"/>
    </source>
</evidence>
<dbReference type="InterPro" id="IPR016166">
    <property type="entry name" value="FAD-bd_PCMH"/>
</dbReference>
<evidence type="ECO:0000313" key="5">
    <source>
        <dbReference type="Proteomes" id="UP000054567"/>
    </source>
</evidence>
<reference evidence="5" key="2">
    <citation type="journal article" date="2009" name="Genome Res.">
        <title>Comparative genomic analyses of the human fungal pathogens Coccidioides and their relatives.</title>
        <authorList>
            <person name="Sharpton T.J."/>
            <person name="Stajich J.E."/>
            <person name="Rounsley S.D."/>
            <person name="Gardner M.J."/>
            <person name="Wortman J.R."/>
            <person name="Jordar V.S."/>
            <person name="Maiti R."/>
            <person name="Kodira C.D."/>
            <person name="Neafsey D.E."/>
            <person name="Zeng Q."/>
            <person name="Hung C.-Y."/>
            <person name="McMahan C."/>
            <person name="Muszewska A."/>
            <person name="Grynberg M."/>
            <person name="Mandel M.A."/>
            <person name="Kellner E.M."/>
            <person name="Barker B.M."/>
            <person name="Galgiani J.N."/>
            <person name="Orbach M.J."/>
            <person name="Kirkland T.N."/>
            <person name="Cole G.T."/>
            <person name="Henn M.R."/>
            <person name="Birren B.W."/>
            <person name="Taylor J.W."/>
        </authorList>
    </citation>
    <scope>NUCLEOTIDE SEQUENCE [LARGE SCALE GENOMIC DNA]</scope>
    <source>
        <strain evidence="5">RMSCC 3488</strain>
    </source>
</reference>
<dbReference type="EMBL" id="DS268109">
    <property type="protein sequence ID" value="KMM64435.1"/>
    <property type="molecule type" value="Genomic_DNA"/>
</dbReference>
<organism evidence="4 5">
    <name type="scientific">Coccidioides posadasii RMSCC 3488</name>
    <dbReference type="NCBI Taxonomy" id="454284"/>
    <lineage>
        <taxon>Eukaryota</taxon>
        <taxon>Fungi</taxon>
        <taxon>Dikarya</taxon>
        <taxon>Ascomycota</taxon>
        <taxon>Pezizomycotina</taxon>
        <taxon>Eurotiomycetes</taxon>
        <taxon>Eurotiomycetidae</taxon>
        <taxon>Onygenales</taxon>
        <taxon>Onygenaceae</taxon>
        <taxon>Coccidioides</taxon>
    </lineage>
</organism>
<dbReference type="InterPro" id="IPR016169">
    <property type="entry name" value="FAD-bd_PCMH_sub2"/>
</dbReference>
<proteinExistence type="inferred from homology"/>
<protein>
    <submittedName>
        <fullName evidence="4">Isoamyl alcohol oxidase</fullName>
    </submittedName>
</protein>
<dbReference type="SUPFAM" id="SSF56176">
    <property type="entry name" value="FAD-binding/transporter-associated domain-like"/>
    <property type="match status" value="1"/>
</dbReference>
<dbReference type="InterPro" id="IPR050432">
    <property type="entry name" value="FAD-linked_Oxidoreductases_BP"/>
</dbReference>
<sequence>MASQAEFVTPSAVNATMKASAVVGHRQRCSYGDSCWPTEGEWQSFNASVSGHLIRTYPSAAVCHAERYDDAKCTAAKEDWLDSFWRTNQTGAYSAILWELGENGQCFIDSPRDAPCDQGIVPHYSVNIQSTSDIQTAVKFAAQKELYLTVKNTGHDHLGRSSGQGAFSLWTHNMKGREWHTSFIPKGAPQETTGIPAVTLQAGEQWLDIYRAAAEKGVIVVGGSARTVGAAGGYLTGGGHSPFSHFYGLAVDNLLEVNLVDANGTRRTINQYTDPEYFYALRGGGGSAWGVIASVTYKTHPNPSHIQVGLVQFNVTNNSTLRAVIEKCLQELPSITDAGYTGYGSMNFLSGGKEPLGFGAIFIQPNGTNATFTRTFKPYYDIAKMQGVSGALANIDFPSWIEYAEVFVQDPNIATNIIDGSRLLTSQALLHRTRDLVDLMFEYASFGPGFNFIGKVNSAKRDETSTHPIWEQSRALLSFAANWRDDASANEKRNAKLSLVEISKKLGDIVGPGGGTYVNEANPYEPDWQNVFWGEKYARLLAIKKRIDPTNLFVCNRCVGTDIVLEP</sequence>
<dbReference type="GO" id="GO:0016491">
    <property type="term" value="F:oxidoreductase activity"/>
    <property type="evidence" value="ECO:0007669"/>
    <property type="project" value="UniProtKB-KW"/>
</dbReference>
<evidence type="ECO:0000313" key="4">
    <source>
        <dbReference type="EMBL" id="KMM64435.1"/>
    </source>
</evidence>
<reference evidence="5" key="3">
    <citation type="journal article" date="2010" name="Genome Res.">
        <title>Population genomic sequencing of Coccidioides fungi reveals recent hybridization and transposon control.</title>
        <authorList>
            <person name="Neafsey D.E."/>
            <person name="Barker B.M."/>
            <person name="Sharpton T.J."/>
            <person name="Stajich J.E."/>
            <person name="Park D.J."/>
            <person name="Whiston E."/>
            <person name="Hung C.-Y."/>
            <person name="McMahan C."/>
            <person name="White J."/>
            <person name="Sykes S."/>
            <person name="Heiman D."/>
            <person name="Young S."/>
            <person name="Zeng Q."/>
            <person name="Abouelleil A."/>
            <person name="Aftuck L."/>
            <person name="Bessette D."/>
            <person name="Brown A."/>
            <person name="FitzGerald M."/>
            <person name="Lui A."/>
            <person name="Macdonald J.P."/>
            <person name="Priest M."/>
            <person name="Orbach M.J."/>
            <person name="Galgiani J.N."/>
            <person name="Kirkland T.N."/>
            <person name="Cole G.T."/>
            <person name="Birren B.W."/>
            <person name="Henn M.R."/>
            <person name="Taylor J.W."/>
            <person name="Rounsley S.D."/>
        </authorList>
    </citation>
    <scope>NUCLEOTIDE SEQUENCE [LARGE SCALE GENOMIC DNA]</scope>
    <source>
        <strain evidence="5">RMSCC 3488</strain>
    </source>
</reference>
<name>A0A0J6F564_COCPO</name>
<dbReference type="InterPro" id="IPR012951">
    <property type="entry name" value="BBE"/>
</dbReference>
<evidence type="ECO:0000256" key="1">
    <source>
        <dbReference type="ARBA" id="ARBA00005466"/>
    </source>
</evidence>
<keyword evidence="2" id="KW-0560">Oxidoreductase</keyword>
<dbReference type="InterPro" id="IPR036318">
    <property type="entry name" value="FAD-bd_PCMH-like_sf"/>
</dbReference>
<dbReference type="VEuPathDB" id="FungiDB:CPAG_00787"/>
<accession>A0A0J6F564</accession>
<gene>
    <name evidence="4" type="ORF">CPAG_00787</name>
</gene>
<comment type="similarity">
    <text evidence="1">Belongs to the oxygen-dependent FAD-linked oxidoreductase family.</text>
</comment>
<evidence type="ECO:0000259" key="3">
    <source>
        <dbReference type="PROSITE" id="PS51387"/>
    </source>
</evidence>
<dbReference type="Pfam" id="PF01565">
    <property type="entry name" value="FAD_binding_4"/>
    <property type="match status" value="1"/>
</dbReference>
<dbReference type="InterPro" id="IPR006094">
    <property type="entry name" value="Oxid_FAD_bind_N"/>
</dbReference>
<dbReference type="Gene3D" id="3.30.465.10">
    <property type="match status" value="2"/>
</dbReference>
<dbReference type="GO" id="GO:0071949">
    <property type="term" value="F:FAD binding"/>
    <property type="evidence" value="ECO:0007669"/>
    <property type="project" value="InterPro"/>
</dbReference>
<dbReference type="Proteomes" id="UP000054567">
    <property type="component" value="Unassembled WGS sequence"/>
</dbReference>